<evidence type="ECO:0000313" key="2">
    <source>
        <dbReference type="EMBL" id="MDQ0159401.1"/>
    </source>
</evidence>
<dbReference type="SUPFAM" id="SSF48371">
    <property type="entry name" value="ARM repeat"/>
    <property type="match status" value="1"/>
</dbReference>
<dbReference type="InterPro" id="IPR011989">
    <property type="entry name" value="ARM-like"/>
</dbReference>
<comment type="caution">
    <text evidence="2">The sequence shown here is derived from an EMBL/GenBank/DDBJ whole genome shotgun (WGS) entry which is preliminary data.</text>
</comment>
<dbReference type="Proteomes" id="UP001224359">
    <property type="component" value="Unassembled WGS sequence"/>
</dbReference>
<dbReference type="Pfam" id="PF13646">
    <property type="entry name" value="HEAT_2"/>
    <property type="match status" value="1"/>
</dbReference>
<dbReference type="InterPro" id="IPR016024">
    <property type="entry name" value="ARM-type_fold"/>
</dbReference>
<dbReference type="Gene3D" id="3.30.1370.70">
    <property type="entry name" value="Scaffold protein Nfu/NifU, N-terminal domain"/>
    <property type="match status" value="1"/>
</dbReference>
<organism evidence="2 3">
    <name type="scientific">Alkalibacillus salilacus</name>
    <dbReference type="NCBI Taxonomy" id="284582"/>
    <lineage>
        <taxon>Bacteria</taxon>
        <taxon>Bacillati</taxon>
        <taxon>Bacillota</taxon>
        <taxon>Bacilli</taxon>
        <taxon>Bacillales</taxon>
        <taxon>Bacillaceae</taxon>
        <taxon>Alkalibacillus</taxon>
    </lineage>
</organism>
<proteinExistence type="predicted"/>
<reference evidence="2 3" key="1">
    <citation type="submission" date="2023-07" db="EMBL/GenBank/DDBJ databases">
        <title>Genomic Encyclopedia of Type Strains, Phase IV (KMG-IV): sequencing the most valuable type-strain genomes for metagenomic binning, comparative biology and taxonomic classification.</title>
        <authorList>
            <person name="Goeker M."/>
        </authorList>
    </citation>
    <scope>NUCLEOTIDE SEQUENCE [LARGE SCALE GENOMIC DNA]</scope>
    <source>
        <strain evidence="2 3">DSM 16460</strain>
    </source>
</reference>
<accession>A0ABT9VEK5</accession>
<name>A0ABT9VEK5_9BACI</name>
<dbReference type="PANTHER" id="PTHR12697">
    <property type="entry name" value="PBS LYASE HEAT-LIKE PROTEIN"/>
    <property type="match status" value="1"/>
</dbReference>
<evidence type="ECO:0000313" key="3">
    <source>
        <dbReference type="Proteomes" id="UP001224359"/>
    </source>
</evidence>
<feature type="domain" description="Scaffold protein Nfu/NifU N-terminal" evidence="1">
    <location>
        <begin position="4"/>
        <end position="91"/>
    </location>
</feature>
<dbReference type="SMART" id="SM00567">
    <property type="entry name" value="EZ_HEAT"/>
    <property type="match status" value="3"/>
</dbReference>
<dbReference type="SMART" id="SM00932">
    <property type="entry name" value="Nfu_N"/>
    <property type="match status" value="1"/>
</dbReference>
<dbReference type="InterPro" id="IPR025989">
    <property type="entry name" value="Virulence_F_dom"/>
</dbReference>
<dbReference type="Pfam" id="PF08712">
    <property type="entry name" value="Nfu_N"/>
    <property type="match status" value="1"/>
</dbReference>
<dbReference type="SUPFAM" id="SSF110836">
    <property type="entry name" value="Hypothetical protein SAV1430"/>
    <property type="match status" value="1"/>
</dbReference>
<dbReference type="PANTHER" id="PTHR12697:SF37">
    <property type="entry name" value="CONSERVED VIRULENCE FACTOR C"/>
    <property type="match status" value="1"/>
</dbReference>
<dbReference type="InterPro" id="IPR036498">
    <property type="entry name" value="Nfu/NifU_N_sf"/>
</dbReference>
<dbReference type="RefSeq" id="WP_306975848.1">
    <property type="nucleotide sequence ID" value="NZ_JAUSTQ010000004.1"/>
</dbReference>
<gene>
    <name evidence="2" type="ORF">J2S77_001365</name>
</gene>
<dbReference type="InterPro" id="IPR004155">
    <property type="entry name" value="PBS_lyase_HEAT"/>
</dbReference>
<dbReference type="Pfam" id="PF13769">
    <property type="entry name" value="Virulence_fact"/>
    <property type="match status" value="1"/>
</dbReference>
<dbReference type="EMBL" id="JAUSTQ010000004">
    <property type="protein sequence ID" value="MDQ0159401.1"/>
    <property type="molecule type" value="Genomic_DNA"/>
</dbReference>
<dbReference type="InterPro" id="IPR014824">
    <property type="entry name" value="Nfu/NifU_N"/>
</dbReference>
<sequence length="384" mass="43681">MKIKSIEPTPSPYSMKINVDERLSDMETQTYTQNDDLTDAPSYVSNLLAIEGVKELYRVIDFIALERHPKVEWETILPQVEAVLGSADHADIEQEQTSTDYDEEAFGAVQVYIQQFRGIPMQVKLIENDEEKRFGLPQRFTDAAMEASKDSSNMLMEREWIEQDPRYGDAEDIGQDVVEEVDATYPDKRLKTLIDMAQSGENDQQQGKVLKPLTEADLQLDDWKSRYAALDRIPDPTSDDLPILGKALKDPKMSIRRLATAYLGMVEEKATSPYLYEALQDKTVTVRRTAGDCLSDIGFTDAIPQMIDALQDKSRIVRWRAAMFLYEYGDESAIPALKDTLEDSEFEVRMQAKMALSRIQEGESAQGSIWKQMAEMTKQKDNQS</sequence>
<protein>
    <recommendedName>
        <fullName evidence="1">Scaffold protein Nfu/NifU N-terminal domain-containing protein</fullName>
    </recommendedName>
</protein>
<dbReference type="Gene3D" id="1.25.10.10">
    <property type="entry name" value="Leucine-rich Repeat Variant"/>
    <property type="match status" value="1"/>
</dbReference>
<keyword evidence="3" id="KW-1185">Reference proteome</keyword>
<evidence type="ECO:0000259" key="1">
    <source>
        <dbReference type="SMART" id="SM00932"/>
    </source>
</evidence>